<evidence type="ECO:0000313" key="1">
    <source>
        <dbReference type="EMBL" id="MBX30075.1"/>
    </source>
</evidence>
<reference evidence="1" key="1">
    <citation type="submission" date="2018-02" db="EMBL/GenBank/DDBJ databases">
        <title>Rhizophora mucronata_Transcriptome.</title>
        <authorList>
            <person name="Meera S.P."/>
            <person name="Sreeshan A."/>
            <person name="Augustine A."/>
        </authorList>
    </citation>
    <scope>NUCLEOTIDE SEQUENCE</scope>
    <source>
        <tissue evidence="1">Leaf</tissue>
    </source>
</reference>
<dbReference type="AlphaFoldDB" id="A0A2P2MIN0"/>
<accession>A0A2P2MIN0</accession>
<proteinExistence type="predicted"/>
<protein>
    <submittedName>
        <fullName evidence="1">Uncharacterized protein</fullName>
    </submittedName>
</protein>
<dbReference type="EMBL" id="GGEC01049591">
    <property type="protein sequence ID" value="MBX30075.1"/>
    <property type="molecule type" value="Transcribed_RNA"/>
</dbReference>
<organism evidence="1">
    <name type="scientific">Rhizophora mucronata</name>
    <name type="common">Asiatic mangrove</name>
    <dbReference type="NCBI Taxonomy" id="61149"/>
    <lineage>
        <taxon>Eukaryota</taxon>
        <taxon>Viridiplantae</taxon>
        <taxon>Streptophyta</taxon>
        <taxon>Embryophyta</taxon>
        <taxon>Tracheophyta</taxon>
        <taxon>Spermatophyta</taxon>
        <taxon>Magnoliopsida</taxon>
        <taxon>eudicotyledons</taxon>
        <taxon>Gunneridae</taxon>
        <taxon>Pentapetalae</taxon>
        <taxon>rosids</taxon>
        <taxon>fabids</taxon>
        <taxon>Malpighiales</taxon>
        <taxon>Rhizophoraceae</taxon>
        <taxon>Rhizophora</taxon>
    </lineage>
</organism>
<name>A0A2P2MIN0_RHIMU</name>
<sequence>MACSRVNVSATAILYRNFSSVNKKKVSHCTSLRQGEIWGKVKYTSPYPYFYKEIIFMTQNCDFKLTIEYNLLHK</sequence>